<evidence type="ECO:0000313" key="6">
    <source>
        <dbReference type="Proteomes" id="UP000292859"/>
    </source>
</evidence>
<organism evidence="3 5">
    <name type="scientific">Paracoccus sediminis</name>
    <dbReference type="NCBI Taxonomy" id="1214787"/>
    <lineage>
        <taxon>Bacteria</taxon>
        <taxon>Pseudomonadati</taxon>
        <taxon>Pseudomonadota</taxon>
        <taxon>Alphaproteobacteria</taxon>
        <taxon>Rhodobacterales</taxon>
        <taxon>Paracoccaceae</taxon>
        <taxon>Paracoccus</taxon>
    </lineage>
</organism>
<reference evidence="3" key="2">
    <citation type="submission" date="2017-06" db="EMBL/GenBank/DDBJ databases">
        <authorList>
            <person name="Kim H.J."/>
            <person name="Triplett B.A."/>
        </authorList>
    </citation>
    <scope>NUCLEOTIDE SEQUENCE [LARGE SCALE GENOMIC DNA]</scope>
    <source>
        <strain evidence="3">DSM 26170</strain>
    </source>
</reference>
<sequence length="252" mass="26554">MTRPHHAPIRELHVSPEAAGALLAQAARLRAWTLDDRQAGELALLTNGGLAPLRGYMTQADHQAVRDGAVSPWPVPLALPVDGALACDVQPGDDIALRDAGGAVLAILSVTDKWGDPVLLGGKVKGLGRPSGGARPNALRALFRDRGAERVLAIQPDRSDQIEAASDLSKRLDALLLVQPFPGVAVRVPDGAVLAPLPVAPPPGSQGVLWRGMVAGNHGATHLVLADPAARRFYRTHQDRISVRLAEDGRNL</sequence>
<dbReference type="EMBL" id="FZNM01000010">
    <property type="protein sequence ID" value="SNR57832.1"/>
    <property type="molecule type" value="Genomic_DNA"/>
</dbReference>
<dbReference type="OrthoDB" id="9804504at2"/>
<dbReference type="Pfam" id="PF14306">
    <property type="entry name" value="PUA_2"/>
    <property type="match status" value="1"/>
</dbReference>
<name>A0A238XGL3_9RHOB</name>
<dbReference type="InterPro" id="IPR015947">
    <property type="entry name" value="PUA-like_sf"/>
</dbReference>
<dbReference type="GO" id="GO:0004781">
    <property type="term" value="F:sulfate adenylyltransferase (ATP) activity"/>
    <property type="evidence" value="ECO:0007669"/>
    <property type="project" value="TreeGrafter"/>
</dbReference>
<dbReference type="InterPro" id="IPR025980">
    <property type="entry name" value="ATP-Sase_PUA-like_dom"/>
</dbReference>
<dbReference type="AlphaFoldDB" id="A0A238XGL3"/>
<keyword evidence="1" id="KW-0808">Transferase</keyword>
<evidence type="ECO:0000313" key="4">
    <source>
        <dbReference type="EMBL" id="TBN48470.1"/>
    </source>
</evidence>
<dbReference type="GO" id="GO:0019379">
    <property type="term" value="P:sulfate assimilation, phosphoadenylyl sulfate reduction by phosphoadenylyl-sulfate reductase (thioredoxin)"/>
    <property type="evidence" value="ECO:0007669"/>
    <property type="project" value="TreeGrafter"/>
</dbReference>
<dbReference type="InterPro" id="IPR050512">
    <property type="entry name" value="Sulf_AdTrans/APS_kinase"/>
</dbReference>
<proteinExistence type="predicted"/>
<reference evidence="4 6" key="3">
    <citation type="submission" date="2019-02" db="EMBL/GenBank/DDBJ databases">
        <authorList>
            <person name="Zhang G."/>
        </authorList>
    </citation>
    <scope>NUCLEOTIDE SEQUENCE [LARGE SCALE GENOMIC DNA]</scope>
    <source>
        <strain evidence="4 6">CMB17</strain>
    </source>
</reference>
<reference evidence="5" key="1">
    <citation type="submission" date="2017-06" db="EMBL/GenBank/DDBJ databases">
        <authorList>
            <person name="Varghese N."/>
            <person name="Submissions S."/>
        </authorList>
    </citation>
    <scope>NUCLEOTIDE SEQUENCE [LARGE SCALE GENOMIC DNA]</scope>
    <source>
        <strain evidence="5">DSM 26170</strain>
    </source>
</reference>
<evidence type="ECO:0000313" key="3">
    <source>
        <dbReference type="EMBL" id="SNR57832.1"/>
    </source>
</evidence>
<dbReference type="PANTHER" id="PTHR42700">
    <property type="entry name" value="SULFATE ADENYLYLTRANSFERASE"/>
    <property type="match status" value="1"/>
</dbReference>
<evidence type="ECO:0000259" key="2">
    <source>
        <dbReference type="Pfam" id="PF14306"/>
    </source>
</evidence>
<dbReference type="GO" id="GO:0010134">
    <property type="term" value="P:sulfate assimilation via adenylyl sulfate reduction"/>
    <property type="evidence" value="ECO:0007669"/>
    <property type="project" value="TreeGrafter"/>
</dbReference>
<dbReference type="GO" id="GO:0005737">
    <property type="term" value="C:cytoplasm"/>
    <property type="evidence" value="ECO:0007669"/>
    <property type="project" value="TreeGrafter"/>
</dbReference>
<keyword evidence="6" id="KW-1185">Reference proteome</keyword>
<accession>A0A238XGL3</accession>
<dbReference type="Proteomes" id="UP000198409">
    <property type="component" value="Unassembled WGS sequence"/>
</dbReference>
<dbReference type="EMBL" id="SIRL01000010">
    <property type="protein sequence ID" value="TBN48470.1"/>
    <property type="molecule type" value="Genomic_DNA"/>
</dbReference>
<evidence type="ECO:0000256" key="1">
    <source>
        <dbReference type="ARBA" id="ARBA00022679"/>
    </source>
</evidence>
<protein>
    <submittedName>
        <fullName evidence="3">PUA-like domain-containing protein</fullName>
    </submittedName>
    <submittedName>
        <fullName evidence="4">Transcription antiterminator BlgG</fullName>
    </submittedName>
</protein>
<dbReference type="PANTHER" id="PTHR42700:SF1">
    <property type="entry name" value="SULFATE ADENYLYLTRANSFERASE"/>
    <property type="match status" value="1"/>
</dbReference>
<evidence type="ECO:0000313" key="5">
    <source>
        <dbReference type="Proteomes" id="UP000198409"/>
    </source>
</evidence>
<dbReference type="Gene3D" id="3.10.400.10">
    <property type="entry name" value="Sulfate adenylyltransferase"/>
    <property type="match status" value="1"/>
</dbReference>
<dbReference type="RefSeq" id="WP_089388673.1">
    <property type="nucleotide sequence ID" value="NZ_FZNM01000010.1"/>
</dbReference>
<dbReference type="SUPFAM" id="SSF88697">
    <property type="entry name" value="PUA domain-like"/>
    <property type="match status" value="1"/>
</dbReference>
<dbReference type="Proteomes" id="UP000292859">
    <property type="component" value="Unassembled WGS sequence"/>
</dbReference>
<gene>
    <name evidence="4" type="ORF">EYF88_13255</name>
    <name evidence="3" type="ORF">SAMN06265378_1109</name>
</gene>
<feature type="domain" description="ATP-sulfurylase PUA-like" evidence="2">
    <location>
        <begin position="3"/>
        <end position="114"/>
    </location>
</feature>